<reference evidence="2" key="1">
    <citation type="submission" date="2020-05" db="EMBL/GenBank/DDBJ databases">
        <authorList>
            <person name="Chiriac C."/>
            <person name="Salcher M."/>
            <person name="Ghai R."/>
            <person name="Kavagutti S V."/>
        </authorList>
    </citation>
    <scope>NUCLEOTIDE SEQUENCE</scope>
</reference>
<gene>
    <name evidence="2" type="ORF">UFOPK3773_01678</name>
</gene>
<accession>A0A6J7KHT8</accession>
<dbReference type="AlphaFoldDB" id="A0A6J7KHT8"/>
<feature type="compositionally biased region" description="Basic and acidic residues" evidence="1">
    <location>
        <begin position="10"/>
        <end position="23"/>
    </location>
</feature>
<evidence type="ECO:0000256" key="1">
    <source>
        <dbReference type="SAM" id="MobiDB-lite"/>
    </source>
</evidence>
<protein>
    <submittedName>
        <fullName evidence="2">Unannotated protein</fullName>
    </submittedName>
</protein>
<feature type="region of interest" description="Disordered" evidence="1">
    <location>
        <begin position="69"/>
        <end position="94"/>
    </location>
</feature>
<name>A0A6J7KHT8_9ZZZZ</name>
<sequence>MPVVGVESAHPAEQHGHLGRGEGEQAGAIDQQLLGGPGQRLAEVIAEAVGNRLEDCEGLLVGLLGRGVGAPGPERDHHRVPGGASTLLNPRTAG</sequence>
<organism evidence="2">
    <name type="scientific">freshwater metagenome</name>
    <dbReference type="NCBI Taxonomy" id="449393"/>
    <lineage>
        <taxon>unclassified sequences</taxon>
        <taxon>metagenomes</taxon>
        <taxon>ecological metagenomes</taxon>
    </lineage>
</organism>
<dbReference type="EMBL" id="CAFBNF010000219">
    <property type="protein sequence ID" value="CAB4955828.1"/>
    <property type="molecule type" value="Genomic_DNA"/>
</dbReference>
<feature type="region of interest" description="Disordered" evidence="1">
    <location>
        <begin position="1"/>
        <end position="28"/>
    </location>
</feature>
<evidence type="ECO:0000313" key="2">
    <source>
        <dbReference type="EMBL" id="CAB4955828.1"/>
    </source>
</evidence>
<proteinExistence type="predicted"/>